<dbReference type="Proteomes" id="UP000030676">
    <property type="component" value="Unassembled WGS sequence"/>
</dbReference>
<sequence>MSAPFSIGETLNDLWPATPAGIDKSAVLLQVDPDRCLELSLSKVRHLKLAVEACISTMHSQ</sequence>
<name>X0GVL0_FUSOX</name>
<dbReference type="EMBL" id="KK034527">
    <property type="protein sequence ID" value="EXL63955.1"/>
    <property type="molecule type" value="Genomic_DNA"/>
</dbReference>
<reference evidence="1" key="1">
    <citation type="submission" date="2011-11" db="EMBL/GenBank/DDBJ databases">
        <title>The Genome Sequence of Fusarium oxysporum PHW808.</title>
        <authorList>
            <consortium name="The Broad Institute Genome Sequencing Platform"/>
            <person name="Ma L.-J."/>
            <person name="Gale L.R."/>
            <person name="Schwartz D.C."/>
            <person name="Zhou S."/>
            <person name="Corby-Kistler H."/>
            <person name="Young S.K."/>
            <person name="Zeng Q."/>
            <person name="Gargeya S."/>
            <person name="Fitzgerald M."/>
            <person name="Haas B."/>
            <person name="Abouelleil A."/>
            <person name="Alvarado L."/>
            <person name="Arachchi H.M."/>
            <person name="Berlin A."/>
            <person name="Brown A."/>
            <person name="Chapman S.B."/>
            <person name="Chen Z."/>
            <person name="Dunbar C."/>
            <person name="Freedman E."/>
            <person name="Gearin G."/>
            <person name="Goldberg J."/>
            <person name="Griggs A."/>
            <person name="Gujja S."/>
            <person name="Heiman D."/>
            <person name="Howarth C."/>
            <person name="Larson L."/>
            <person name="Lui A."/>
            <person name="MacDonald P.J.P."/>
            <person name="Montmayeur A."/>
            <person name="Murphy C."/>
            <person name="Neiman D."/>
            <person name="Pearson M."/>
            <person name="Priest M."/>
            <person name="Roberts A."/>
            <person name="Saif S."/>
            <person name="Shea T."/>
            <person name="Shenoy N."/>
            <person name="Sisk P."/>
            <person name="Stolte C."/>
            <person name="Sykes S."/>
            <person name="Wortman J."/>
            <person name="Nusbaum C."/>
            <person name="Birren B."/>
        </authorList>
    </citation>
    <scope>NUCLEOTIDE SEQUENCE [LARGE SCALE GENOMIC DNA]</scope>
    <source>
        <strain evidence="1">54008</strain>
    </source>
</reference>
<accession>X0GVL0</accession>
<gene>
    <name evidence="1" type="ORF">FOPG_19775</name>
</gene>
<reference evidence="1" key="2">
    <citation type="submission" date="2014-03" db="EMBL/GenBank/DDBJ databases">
        <title>The Genome Annotation of Fusarium oxysporum PHW808.</title>
        <authorList>
            <consortium name="The Broad Institute Genomics Platform"/>
            <person name="Ma L.-J."/>
            <person name="Corby-Kistler H."/>
            <person name="Broz K."/>
            <person name="Gale L.R."/>
            <person name="Jonkers W."/>
            <person name="O'Donnell K."/>
            <person name="Ploetz R."/>
            <person name="Steinberg C."/>
            <person name="Schwartz D.C."/>
            <person name="VanEtten H."/>
            <person name="Zhou S."/>
            <person name="Young S.K."/>
            <person name="Zeng Q."/>
            <person name="Gargeya S."/>
            <person name="Fitzgerald M."/>
            <person name="Abouelleil A."/>
            <person name="Alvarado L."/>
            <person name="Chapman S.B."/>
            <person name="Gainer-Dewar J."/>
            <person name="Goldberg J."/>
            <person name="Griggs A."/>
            <person name="Gujja S."/>
            <person name="Hansen M."/>
            <person name="Howarth C."/>
            <person name="Imamovic A."/>
            <person name="Ireland A."/>
            <person name="Larimer J."/>
            <person name="McCowan C."/>
            <person name="Murphy C."/>
            <person name="Pearson M."/>
            <person name="Poon T.W."/>
            <person name="Priest M."/>
            <person name="Roberts A."/>
            <person name="Saif S."/>
            <person name="Shea T."/>
            <person name="Sykes S."/>
            <person name="Wortman J."/>
            <person name="Nusbaum C."/>
            <person name="Birren B."/>
        </authorList>
    </citation>
    <scope>NUCLEOTIDE SEQUENCE</scope>
    <source>
        <strain evidence="1">54008</strain>
    </source>
</reference>
<dbReference type="HOGENOM" id="CLU_2922722_0_0_1"/>
<protein>
    <submittedName>
        <fullName evidence="1">Uncharacterized protein</fullName>
    </submittedName>
</protein>
<proteinExistence type="predicted"/>
<dbReference type="AlphaFoldDB" id="X0GVL0"/>
<organism evidence="1">
    <name type="scientific">Fusarium oxysporum f. sp. conglutinans race 2 54008</name>
    <dbReference type="NCBI Taxonomy" id="1089457"/>
    <lineage>
        <taxon>Eukaryota</taxon>
        <taxon>Fungi</taxon>
        <taxon>Dikarya</taxon>
        <taxon>Ascomycota</taxon>
        <taxon>Pezizomycotina</taxon>
        <taxon>Sordariomycetes</taxon>
        <taxon>Hypocreomycetidae</taxon>
        <taxon>Hypocreales</taxon>
        <taxon>Nectriaceae</taxon>
        <taxon>Fusarium</taxon>
        <taxon>Fusarium oxysporum species complex</taxon>
    </lineage>
</organism>
<evidence type="ECO:0000313" key="1">
    <source>
        <dbReference type="EMBL" id="EXL63955.1"/>
    </source>
</evidence>